<feature type="chain" id="PRO_5036266544" description="Secreted protein" evidence="1">
    <location>
        <begin position="33"/>
        <end position="103"/>
    </location>
</feature>
<reference evidence="4 5" key="1">
    <citation type="submission" date="2020-07" db="EMBL/GenBank/DDBJ databases">
        <title>Comparative genomics of pyrophilous fungi reveals a link between fire events and developmental genes.</title>
        <authorList>
            <consortium name="DOE Joint Genome Institute"/>
            <person name="Steindorff A.S."/>
            <person name="Carver A."/>
            <person name="Calhoun S."/>
            <person name="Stillman K."/>
            <person name="Liu H."/>
            <person name="Lipzen A."/>
            <person name="Pangilinan J."/>
            <person name="Labutti K."/>
            <person name="Bruns T.D."/>
            <person name="Grigoriev I.V."/>
        </authorList>
    </citation>
    <scope>NUCLEOTIDE SEQUENCE [LARGE SCALE GENOMIC DNA]</scope>
    <source>
        <strain evidence="4 5">CBS 144469</strain>
    </source>
</reference>
<organism evidence="4 5">
    <name type="scientific">Ephemerocybe angulata</name>
    <dbReference type="NCBI Taxonomy" id="980116"/>
    <lineage>
        <taxon>Eukaryota</taxon>
        <taxon>Fungi</taxon>
        <taxon>Dikarya</taxon>
        <taxon>Basidiomycota</taxon>
        <taxon>Agaricomycotina</taxon>
        <taxon>Agaricomycetes</taxon>
        <taxon>Agaricomycetidae</taxon>
        <taxon>Agaricales</taxon>
        <taxon>Agaricineae</taxon>
        <taxon>Psathyrellaceae</taxon>
        <taxon>Ephemerocybe</taxon>
    </lineage>
</organism>
<accession>A0A8H6HZ17</accession>
<dbReference type="Proteomes" id="UP000521943">
    <property type="component" value="Unassembled WGS sequence"/>
</dbReference>
<evidence type="ECO:0000313" key="3">
    <source>
        <dbReference type="EMBL" id="KAF6755539.1"/>
    </source>
</evidence>
<sequence length="103" mass="10974">MLWDGWSSISKSCGGCLSKWVWLSSLSPFVRLSLLPLPLVPLDCSPGSPCVQFPFGMTMRLGGTCSAGLGRSGYRATTTRLGAFCLFDRLVSLICLVVGLGGR</sequence>
<keyword evidence="5" id="KW-1185">Reference proteome</keyword>
<evidence type="ECO:0000313" key="4">
    <source>
        <dbReference type="EMBL" id="KAF6755561.1"/>
    </source>
</evidence>
<dbReference type="EMBL" id="JACGCI010000059">
    <property type="protein sequence ID" value="KAF6750016.1"/>
    <property type="molecule type" value="Genomic_DNA"/>
</dbReference>
<dbReference type="EMBL" id="JACGCI010000029">
    <property type="protein sequence ID" value="KAF6755561.1"/>
    <property type="molecule type" value="Genomic_DNA"/>
</dbReference>
<evidence type="ECO:0000313" key="2">
    <source>
        <dbReference type="EMBL" id="KAF6750016.1"/>
    </source>
</evidence>
<comment type="caution">
    <text evidence="4">The sequence shown here is derived from an EMBL/GenBank/DDBJ whole genome shotgun (WGS) entry which is preliminary data.</text>
</comment>
<dbReference type="EMBL" id="JACGCI010000029">
    <property type="protein sequence ID" value="KAF6755539.1"/>
    <property type="molecule type" value="Genomic_DNA"/>
</dbReference>
<name>A0A8H6HZ17_9AGAR</name>
<feature type="signal peptide" evidence="1">
    <location>
        <begin position="1"/>
        <end position="32"/>
    </location>
</feature>
<gene>
    <name evidence="3" type="ORF">DFP72DRAFT_896000</name>
    <name evidence="4" type="ORF">DFP72DRAFT_896043</name>
    <name evidence="2" type="ORF">DFP72DRAFT_911596</name>
</gene>
<dbReference type="AlphaFoldDB" id="A0A8H6HZ17"/>
<keyword evidence="1" id="KW-0732">Signal</keyword>
<evidence type="ECO:0008006" key="6">
    <source>
        <dbReference type="Google" id="ProtNLM"/>
    </source>
</evidence>
<evidence type="ECO:0000313" key="5">
    <source>
        <dbReference type="Proteomes" id="UP000521943"/>
    </source>
</evidence>
<evidence type="ECO:0000256" key="1">
    <source>
        <dbReference type="SAM" id="SignalP"/>
    </source>
</evidence>
<protein>
    <recommendedName>
        <fullName evidence="6">Secreted protein</fullName>
    </recommendedName>
</protein>
<proteinExistence type="predicted"/>